<organism evidence="1 2">
    <name type="scientific">Mycobacterium deserti</name>
    <dbReference type="NCBI Taxonomy" id="2978347"/>
    <lineage>
        <taxon>Bacteria</taxon>
        <taxon>Bacillati</taxon>
        <taxon>Actinomycetota</taxon>
        <taxon>Actinomycetes</taxon>
        <taxon>Mycobacteriales</taxon>
        <taxon>Mycobacteriaceae</taxon>
        <taxon>Mycobacterium</taxon>
    </lineage>
</organism>
<protein>
    <submittedName>
        <fullName evidence="1">Uncharacterized protein</fullName>
    </submittedName>
</protein>
<accession>A0ABT2MCB2</accession>
<evidence type="ECO:0000313" key="2">
    <source>
        <dbReference type="Proteomes" id="UP001206639"/>
    </source>
</evidence>
<dbReference type="RefSeq" id="WP_260993625.1">
    <property type="nucleotide sequence ID" value="NZ_JAODWD010000003.1"/>
</dbReference>
<comment type="caution">
    <text evidence="1">The sequence shown here is derived from an EMBL/GenBank/DDBJ whole genome shotgun (WGS) entry which is preliminary data.</text>
</comment>
<evidence type="ECO:0000313" key="1">
    <source>
        <dbReference type="EMBL" id="MCT7659591.1"/>
    </source>
</evidence>
<name>A0ABT2MCB2_9MYCO</name>
<sequence length="52" mass="6102">MAIEGYEYFDTDNNCPDCHRPLQDRAAYQTTNGEVTVLTREGIYCYYEDCPR</sequence>
<dbReference type="Proteomes" id="UP001206639">
    <property type="component" value="Unassembled WGS sequence"/>
</dbReference>
<proteinExistence type="predicted"/>
<keyword evidence="2" id="KW-1185">Reference proteome</keyword>
<reference evidence="2" key="1">
    <citation type="submission" date="2023-07" db="EMBL/GenBank/DDBJ databases">
        <authorList>
            <person name="Deng Y."/>
            <person name="Zhang Y.-Q."/>
        </authorList>
    </citation>
    <scope>NUCLEOTIDE SEQUENCE [LARGE SCALE GENOMIC DNA]</scope>
    <source>
        <strain evidence="2">CPCC 205710</strain>
    </source>
</reference>
<dbReference type="EMBL" id="JAODWD010000003">
    <property type="protein sequence ID" value="MCT7659591.1"/>
    <property type="molecule type" value="Genomic_DNA"/>
</dbReference>
<gene>
    <name evidence="1" type="ORF">N4S67_14265</name>
</gene>